<name>A0A858BZ27_9FIRM</name>
<evidence type="ECO:0000256" key="1">
    <source>
        <dbReference type="SAM" id="Phobius"/>
    </source>
</evidence>
<sequence length="160" mass="17939">MSKPIFREKSLKNISSPDEFNQYIRIAAPRTWLILCFILIMLTAVIVWLFLGKLPTTITSMGYAESGQVVCYLSPTQADELTENVSVLIDGIEGCLISVSEMPLSQKEVSQKYNSDYITDRLAVADWNVEVQLSSKNMEDGLHEVSLTTETVQPISFLLN</sequence>
<proteinExistence type="predicted"/>
<feature type="transmembrane region" description="Helical" evidence="1">
    <location>
        <begin position="32"/>
        <end position="51"/>
    </location>
</feature>
<dbReference type="AlphaFoldDB" id="A0A858BZ27"/>
<keyword evidence="1" id="KW-1133">Transmembrane helix</keyword>
<protein>
    <recommendedName>
        <fullName evidence="4">NHLM bacteriocin system secretion protein</fullName>
    </recommendedName>
</protein>
<keyword evidence="3" id="KW-1185">Reference proteome</keyword>
<dbReference type="KEGG" id="abut:Ami103574_08310"/>
<evidence type="ECO:0008006" key="4">
    <source>
        <dbReference type="Google" id="ProtNLM"/>
    </source>
</evidence>
<dbReference type="EMBL" id="CP048649">
    <property type="protein sequence ID" value="QIB69326.1"/>
    <property type="molecule type" value="Genomic_DNA"/>
</dbReference>
<dbReference type="RefSeq" id="WP_163066494.1">
    <property type="nucleotide sequence ID" value="NZ_CP048649.1"/>
</dbReference>
<dbReference type="Proteomes" id="UP000466848">
    <property type="component" value="Chromosome"/>
</dbReference>
<reference evidence="2 3" key="1">
    <citation type="submission" date="2020-02" db="EMBL/GenBank/DDBJ databases">
        <authorList>
            <person name="Kim Y.B."/>
            <person name="Roh S.W."/>
        </authorList>
    </citation>
    <scope>NUCLEOTIDE SEQUENCE [LARGE SCALE GENOMIC DNA]</scope>
    <source>
        <strain evidence="2 3">DSM 103574</strain>
    </source>
</reference>
<accession>A0A858BZ27</accession>
<keyword evidence="1" id="KW-0812">Transmembrane</keyword>
<evidence type="ECO:0000313" key="3">
    <source>
        <dbReference type="Proteomes" id="UP000466848"/>
    </source>
</evidence>
<keyword evidence="1" id="KW-0472">Membrane</keyword>
<evidence type="ECO:0000313" key="2">
    <source>
        <dbReference type="EMBL" id="QIB69326.1"/>
    </source>
</evidence>
<organism evidence="2 3">
    <name type="scientific">Aminipila butyrica</name>
    <dbReference type="NCBI Taxonomy" id="433296"/>
    <lineage>
        <taxon>Bacteria</taxon>
        <taxon>Bacillati</taxon>
        <taxon>Bacillota</taxon>
        <taxon>Clostridia</taxon>
        <taxon>Peptostreptococcales</taxon>
        <taxon>Anaerovoracaceae</taxon>
        <taxon>Aminipila</taxon>
    </lineage>
</organism>
<gene>
    <name evidence="2" type="ORF">Ami103574_08310</name>
</gene>